<keyword evidence="3" id="KW-1185">Reference proteome</keyword>
<feature type="compositionally biased region" description="Basic and acidic residues" evidence="1">
    <location>
        <begin position="34"/>
        <end position="46"/>
    </location>
</feature>
<name>A0A6G1I1P9_9PEZI</name>
<reference evidence="2" key="1">
    <citation type="journal article" date="2020" name="Stud. Mycol.">
        <title>101 Dothideomycetes genomes: a test case for predicting lifestyles and emergence of pathogens.</title>
        <authorList>
            <person name="Haridas S."/>
            <person name="Albert R."/>
            <person name="Binder M."/>
            <person name="Bloem J."/>
            <person name="Labutti K."/>
            <person name="Salamov A."/>
            <person name="Andreopoulos B."/>
            <person name="Baker S."/>
            <person name="Barry K."/>
            <person name="Bills G."/>
            <person name="Bluhm B."/>
            <person name="Cannon C."/>
            <person name="Castanera R."/>
            <person name="Culley D."/>
            <person name="Daum C."/>
            <person name="Ezra D."/>
            <person name="Gonzalez J."/>
            <person name="Henrissat B."/>
            <person name="Kuo A."/>
            <person name="Liang C."/>
            <person name="Lipzen A."/>
            <person name="Lutzoni F."/>
            <person name="Magnuson J."/>
            <person name="Mondo S."/>
            <person name="Nolan M."/>
            <person name="Ohm R."/>
            <person name="Pangilinan J."/>
            <person name="Park H.-J."/>
            <person name="Ramirez L."/>
            <person name="Alfaro M."/>
            <person name="Sun H."/>
            <person name="Tritt A."/>
            <person name="Yoshinaga Y."/>
            <person name="Zwiers L.-H."/>
            <person name="Turgeon B."/>
            <person name="Goodwin S."/>
            <person name="Spatafora J."/>
            <person name="Crous P."/>
            <person name="Grigoriev I."/>
        </authorList>
    </citation>
    <scope>NUCLEOTIDE SEQUENCE</scope>
    <source>
        <strain evidence="2">CBS 262.69</strain>
    </source>
</reference>
<organism evidence="2 3">
    <name type="scientific">Trichodelitschia bisporula</name>
    <dbReference type="NCBI Taxonomy" id="703511"/>
    <lineage>
        <taxon>Eukaryota</taxon>
        <taxon>Fungi</taxon>
        <taxon>Dikarya</taxon>
        <taxon>Ascomycota</taxon>
        <taxon>Pezizomycotina</taxon>
        <taxon>Dothideomycetes</taxon>
        <taxon>Dothideomycetes incertae sedis</taxon>
        <taxon>Phaeotrichales</taxon>
        <taxon>Phaeotrichaceae</taxon>
        <taxon>Trichodelitschia</taxon>
    </lineage>
</organism>
<dbReference type="EMBL" id="ML996692">
    <property type="protein sequence ID" value="KAF2401997.1"/>
    <property type="molecule type" value="Genomic_DNA"/>
</dbReference>
<accession>A0A6G1I1P9</accession>
<evidence type="ECO:0000313" key="2">
    <source>
        <dbReference type="EMBL" id="KAF2401997.1"/>
    </source>
</evidence>
<proteinExistence type="predicted"/>
<gene>
    <name evidence="2" type="ORF">EJ06DRAFT_371415</name>
</gene>
<feature type="region of interest" description="Disordered" evidence="1">
    <location>
        <begin position="64"/>
        <end position="100"/>
    </location>
</feature>
<evidence type="ECO:0000256" key="1">
    <source>
        <dbReference type="SAM" id="MobiDB-lite"/>
    </source>
</evidence>
<dbReference type="AlphaFoldDB" id="A0A6G1I1P9"/>
<protein>
    <submittedName>
        <fullName evidence="2">Uncharacterized protein</fullName>
    </submittedName>
</protein>
<feature type="region of interest" description="Disordered" evidence="1">
    <location>
        <begin position="1"/>
        <end position="46"/>
    </location>
</feature>
<evidence type="ECO:0000313" key="3">
    <source>
        <dbReference type="Proteomes" id="UP000799640"/>
    </source>
</evidence>
<dbReference type="Proteomes" id="UP000799640">
    <property type="component" value="Unassembled WGS sequence"/>
</dbReference>
<sequence>MRWGQGGRGKVDTEDEEEAWTRDGAPPKRATYRTRAEQALDDDTGRTHRVALAFPSLPASDHIHHHDRAHCTAAVSPRSPLSSTASGHPLKPGSHPPTAAACPIRAKRIIASPLAASGPPDTLHHDPPRAGCGCCSVVWAGLGVWVD</sequence>